<accession>A0A147BAJ8</accession>
<evidence type="ECO:0000256" key="1">
    <source>
        <dbReference type="SAM" id="SignalP"/>
    </source>
</evidence>
<keyword evidence="1" id="KW-0732">Signal</keyword>
<organism evidence="2">
    <name type="scientific">Ixodes ricinus</name>
    <name type="common">Common tick</name>
    <name type="synonym">Acarus ricinus</name>
    <dbReference type="NCBI Taxonomy" id="34613"/>
    <lineage>
        <taxon>Eukaryota</taxon>
        <taxon>Metazoa</taxon>
        <taxon>Ecdysozoa</taxon>
        <taxon>Arthropoda</taxon>
        <taxon>Chelicerata</taxon>
        <taxon>Arachnida</taxon>
        <taxon>Acari</taxon>
        <taxon>Parasitiformes</taxon>
        <taxon>Ixodida</taxon>
        <taxon>Ixodoidea</taxon>
        <taxon>Ixodidae</taxon>
        <taxon>Ixodinae</taxon>
        <taxon>Ixodes</taxon>
    </lineage>
</organism>
<dbReference type="EMBL" id="GEGO01007607">
    <property type="protein sequence ID" value="JAR87797.1"/>
    <property type="molecule type" value="Transcribed_RNA"/>
</dbReference>
<name>A0A147BAJ8_IXORI</name>
<evidence type="ECO:0000313" key="2">
    <source>
        <dbReference type="EMBL" id="JAR87797.1"/>
    </source>
</evidence>
<feature type="chain" id="PRO_5007541881" description="Secreted protein" evidence="1">
    <location>
        <begin position="22"/>
        <end position="133"/>
    </location>
</feature>
<feature type="signal peptide" evidence="1">
    <location>
        <begin position="1"/>
        <end position="21"/>
    </location>
</feature>
<sequence>MTSEPLVFSSILACIRLICSGVKCPFQSPTTPLRMNCMDEGLPSSSRSMLRTLCGTSCGFSLTSFCTCSGCMSTVCFMYAMLLLSRTCFRMSGSSSSIFAYSSPRKRAILSTMPRVSFFRSSKVVKKTFGSFR</sequence>
<protein>
    <recommendedName>
        <fullName evidence="3">Secreted protein</fullName>
    </recommendedName>
</protein>
<proteinExistence type="predicted"/>
<evidence type="ECO:0008006" key="3">
    <source>
        <dbReference type="Google" id="ProtNLM"/>
    </source>
</evidence>
<dbReference type="AlphaFoldDB" id="A0A147BAJ8"/>
<reference evidence="2" key="1">
    <citation type="journal article" date="2018" name="PLoS Negl. Trop. Dis.">
        <title>Sialome diversity of ticks revealed by RNAseq of single tick salivary glands.</title>
        <authorList>
            <person name="Perner J."/>
            <person name="Kropackova S."/>
            <person name="Kopacek P."/>
            <person name="Ribeiro J.M."/>
        </authorList>
    </citation>
    <scope>NUCLEOTIDE SEQUENCE</scope>
    <source>
        <strain evidence="2">Siblings of single egg batch collected in Ceske Budejovice</strain>
        <tissue evidence="2">Salivary glands</tissue>
    </source>
</reference>